<name>A0AAD5VGV2_9AGAR</name>
<protein>
    <submittedName>
        <fullName evidence="1">Uncharacterized protein</fullName>
    </submittedName>
</protein>
<accession>A0AAD5VGV2</accession>
<dbReference type="EMBL" id="JANIEX010001361">
    <property type="protein sequence ID" value="KAJ3558878.1"/>
    <property type="molecule type" value="Genomic_DNA"/>
</dbReference>
<evidence type="ECO:0000313" key="1">
    <source>
        <dbReference type="EMBL" id="KAJ3558878.1"/>
    </source>
</evidence>
<organism evidence="1 2">
    <name type="scientific">Leucocoprinus birnbaumii</name>
    <dbReference type="NCBI Taxonomy" id="56174"/>
    <lineage>
        <taxon>Eukaryota</taxon>
        <taxon>Fungi</taxon>
        <taxon>Dikarya</taxon>
        <taxon>Basidiomycota</taxon>
        <taxon>Agaricomycotina</taxon>
        <taxon>Agaricomycetes</taxon>
        <taxon>Agaricomycetidae</taxon>
        <taxon>Agaricales</taxon>
        <taxon>Agaricineae</taxon>
        <taxon>Agaricaceae</taxon>
        <taxon>Leucocoprinus</taxon>
    </lineage>
</organism>
<keyword evidence="2" id="KW-1185">Reference proteome</keyword>
<dbReference type="AlphaFoldDB" id="A0AAD5VGV2"/>
<gene>
    <name evidence="1" type="ORF">NP233_g11407</name>
</gene>
<evidence type="ECO:0000313" key="2">
    <source>
        <dbReference type="Proteomes" id="UP001213000"/>
    </source>
</evidence>
<reference evidence="1" key="1">
    <citation type="submission" date="2022-07" db="EMBL/GenBank/DDBJ databases">
        <title>Genome Sequence of Leucocoprinus birnbaumii.</title>
        <authorList>
            <person name="Buettner E."/>
        </authorList>
    </citation>
    <scope>NUCLEOTIDE SEQUENCE</scope>
    <source>
        <strain evidence="1">VT141</strain>
    </source>
</reference>
<sequence>MALRVDGARKFVLEELEKQQIGAPRRLELVREHKVLEWLIPALEELMVLPIQDIRAEEIEQMGWEVFCILARGKEAQAQQRSILAHLSIPRDINHFCKSAEDCQYQRQIWWWQVVAKKLLQPKNPISLKDCYEFLTSNSPAGLNEECHRELVQFLEGKGIFRLEMAILEGVKKAVESIYSI</sequence>
<dbReference type="Proteomes" id="UP001213000">
    <property type="component" value="Unassembled WGS sequence"/>
</dbReference>
<comment type="caution">
    <text evidence="1">The sequence shown here is derived from an EMBL/GenBank/DDBJ whole genome shotgun (WGS) entry which is preliminary data.</text>
</comment>
<proteinExistence type="predicted"/>